<name>A0A843V9E6_COLES</name>
<reference evidence="2" key="1">
    <citation type="submission" date="2017-07" db="EMBL/GenBank/DDBJ databases">
        <title>Taro Niue Genome Assembly and Annotation.</title>
        <authorList>
            <person name="Atibalentja N."/>
            <person name="Keating K."/>
            <person name="Fields C.J."/>
        </authorList>
    </citation>
    <scope>NUCLEOTIDE SEQUENCE</scope>
    <source>
        <strain evidence="2">Niue_2</strain>
        <tissue evidence="2">Leaf</tissue>
    </source>
</reference>
<feature type="compositionally biased region" description="Low complexity" evidence="1">
    <location>
        <begin position="17"/>
        <end position="40"/>
    </location>
</feature>
<keyword evidence="3" id="KW-1185">Reference proteome</keyword>
<dbReference type="EMBL" id="NMUH01001131">
    <property type="protein sequence ID" value="MQL89253.1"/>
    <property type="molecule type" value="Genomic_DNA"/>
</dbReference>
<dbReference type="Proteomes" id="UP000652761">
    <property type="component" value="Unassembled WGS sequence"/>
</dbReference>
<comment type="caution">
    <text evidence="2">The sequence shown here is derived from an EMBL/GenBank/DDBJ whole genome shotgun (WGS) entry which is preliminary data.</text>
</comment>
<proteinExistence type="predicted"/>
<sequence length="107" mass="11301">MNMNFDVPYEDMVRAARLGSNSGRRLSSGRGSSTTSTYGPSTPPPLEARSSPPIPPTFPTRTIGPSESAPPIFLVGTSTVLEAEDAVSLQEGGGSFYDGTLREESYS</sequence>
<organism evidence="2 3">
    <name type="scientific">Colocasia esculenta</name>
    <name type="common">Wild taro</name>
    <name type="synonym">Arum esculentum</name>
    <dbReference type="NCBI Taxonomy" id="4460"/>
    <lineage>
        <taxon>Eukaryota</taxon>
        <taxon>Viridiplantae</taxon>
        <taxon>Streptophyta</taxon>
        <taxon>Embryophyta</taxon>
        <taxon>Tracheophyta</taxon>
        <taxon>Spermatophyta</taxon>
        <taxon>Magnoliopsida</taxon>
        <taxon>Liliopsida</taxon>
        <taxon>Araceae</taxon>
        <taxon>Aroideae</taxon>
        <taxon>Colocasieae</taxon>
        <taxon>Colocasia</taxon>
    </lineage>
</organism>
<feature type="compositionally biased region" description="Pro residues" evidence="1">
    <location>
        <begin position="41"/>
        <end position="58"/>
    </location>
</feature>
<evidence type="ECO:0000256" key="1">
    <source>
        <dbReference type="SAM" id="MobiDB-lite"/>
    </source>
</evidence>
<evidence type="ECO:0000313" key="2">
    <source>
        <dbReference type="EMBL" id="MQL89253.1"/>
    </source>
</evidence>
<evidence type="ECO:0000313" key="3">
    <source>
        <dbReference type="Proteomes" id="UP000652761"/>
    </source>
</evidence>
<feature type="region of interest" description="Disordered" evidence="1">
    <location>
        <begin position="16"/>
        <end position="70"/>
    </location>
</feature>
<gene>
    <name evidence="2" type="ORF">Taro_021821</name>
</gene>
<dbReference type="AlphaFoldDB" id="A0A843V9E6"/>
<protein>
    <submittedName>
        <fullName evidence="2">Uncharacterized protein</fullName>
    </submittedName>
</protein>
<accession>A0A843V9E6</accession>